<keyword evidence="5" id="KW-1185">Reference proteome</keyword>
<evidence type="ECO:0000313" key="5">
    <source>
        <dbReference type="Proteomes" id="UP001240250"/>
    </source>
</evidence>
<reference evidence="4 5" key="1">
    <citation type="submission" date="2023-07" db="EMBL/GenBank/DDBJ databases">
        <title>Sequencing the genomes of 1000 actinobacteria strains.</title>
        <authorList>
            <person name="Klenk H.-P."/>
        </authorList>
    </citation>
    <scope>NUCLEOTIDE SEQUENCE [LARGE SCALE GENOMIC DNA]</scope>
    <source>
        <strain evidence="4 5">DSM 14785</strain>
    </source>
</reference>
<dbReference type="Proteomes" id="UP001240250">
    <property type="component" value="Unassembled WGS sequence"/>
</dbReference>
<feature type="region of interest" description="Disordered" evidence="1">
    <location>
        <begin position="1"/>
        <end position="26"/>
    </location>
</feature>
<dbReference type="GO" id="GO:0016853">
    <property type="term" value="F:isomerase activity"/>
    <property type="evidence" value="ECO:0007669"/>
    <property type="project" value="UniProtKB-KW"/>
</dbReference>
<gene>
    <name evidence="4" type="ORF">JO380_001102</name>
</gene>
<dbReference type="InterPro" id="IPR012336">
    <property type="entry name" value="Thioredoxin-like_fold"/>
</dbReference>
<evidence type="ECO:0000256" key="2">
    <source>
        <dbReference type="SAM" id="Phobius"/>
    </source>
</evidence>
<keyword evidence="2" id="KW-1133">Transmembrane helix</keyword>
<name>A0ABU0GH93_9CELL</name>
<sequence length="308" mass="32568">MPTNDPRPSKAQRRDEARAKALAMRQEQERKAKRTRLIAIGGLVTAVVVLGAIVFGIVRQGQANAEAYGDVVYAGGTANTVVPALADVERPDVADDAGGVPVSSEGVGTAVPDDVEVQVYFDFMCPYCGMFDRANGAELERLAEAGGVTVVYKNISFLDGASRGTFYSTRTANAAAVVAAQDPEHYVDFVSALYTEDNQPEENTNGLKDAEIAEIALGVGVPQSVVDQFTATVDGSYEVATSDSETESRDGTWRTYAPFVAATTQQAQTDLPTLGTPTVLIDGVKWETDLYTTGALTEAINQAVAAKG</sequence>
<dbReference type="EMBL" id="JAUSVM010000001">
    <property type="protein sequence ID" value="MDQ0424721.1"/>
    <property type="molecule type" value="Genomic_DNA"/>
</dbReference>
<keyword evidence="4" id="KW-0413">Isomerase</keyword>
<dbReference type="RefSeq" id="WP_070318879.1">
    <property type="nucleotide sequence ID" value="NZ_JAUSVM010000001.1"/>
</dbReference>
<evidence type="ECO:0000256" key="1">
    <source>
        <dbReference type="SAM" id="MobiDB-lite"/>
    </source>
</evidence>
<dbReference type="Gene3D" id="3.40.30.10">
    <property type="entry name" value="Glutaredoxin"/>
    <property type="match status" value="1"/>
</dbReference>
<comment type="caution">
    <text evidence="4">The sequence shown here is derived from an EMBL/GenBank/DDBJ whole genome shotgun (WGS) entry which is preliminary data.</text>
</comment>
<feature type="transmembrane region" description="Helical" evidence="2">
    <location>
        <begin position="37"/>
        <end position="58"/>
    </location>
</feature>
<organism evidence="4 5">
    <name type="scientific">Cellulomonas iranensis</name>
    <dbReference type="NCBI Taxonomy" id="76862"/>
    <lineage>
        <taxon>Bacteria</taxon>
        <taxon>Bacillati</taxon>
        <taxon>Actinomycetota</taxon>
        <taxon>Actinomycetes</taxon>
        <taxon>Micrococcales</taxon>
        <taxon>Cellulomonadaceae</taxon>
        <taxon>Cellulomonas</taxon>
    </lineage>
</organism>
<accession>A0ABU0GH93</accession>
<proteinExistence type="predicted"/>
<feature type="domain" description="Thioredoxin-like fold" evidence="3">
    <location>
        <begin position="115"/>
        <end position="289"/>
    </location>
</feature>
<dbReference type="SUPFAM" id="SSF52833">
    <property type="entry name" value="Thioredoxin-like"/>
    <property type="match status" value="1"/>
</dbReference>
<dbReference type="CDD" id="cd02972">
    <property type="entry name" value="DsbA_family"/>
    <property type="match status" value="1"/>
</dbReference>
<keyword evidence="2" id="KW-0472">Membrane</keyword>
<dbReference type="Pfam" id="PF13462">
    <property type="entry name" value="Thioredoxin_4"/>
    <property type="match status" value="1"/>
</dbReference>
<evidence type="ECO:0000259" key="3">
    <source>
        <dbReference type="Pfam" id="PF13462"/>
    </source>
</evidence>
<evidence type="ECO:0000313" key="4">
    <source>
        <dbReference type="EMBL" id="MDQ0424721.1"/>
    </source>
</evidence>
<keyword evidence="2" id="KW-0812">Transmembrane</keyword>
<dbReference type="InterPro" id="IPR036249">
    <property type="entry name" value="Thioredoxin-like_sf"/>
</dbReference>
<protein>
    <submittedName>
        <fullName evidence="4">Protein-disulfide isomerase</fullName>
    </submittedName>
</protein>